<dbReference type="InterPro" id="IPR014730">
    <property type="entry name" value="ETF_a/b_N"/>
</dbReference>
<evidence type="ECO:0000313" key="6">
    <source>
        <dbReference type="Proteomes" id="UP000509448"/>
    </source>
</evidence>
<dbReference type="KEGG" id="ccai:NAS2_0951"/>
<comment type="similarity">
    <text evidence="1">Belongs to the ETF alpha-subunit/FixB family.</text>
</comment>
<dbReference type="GO" id="GO:0033539">
    <property type="term" value="P:fatty acid beta-oxidation using acyl-CoA dehydrogenase"/>
    <property type="evidence" value="ECO:0007669"/>
    <property type="project" value="TreeGrafter"/>
</dbReference>
<dbReference type="Proteomes" id="UP000509448">
    <property type="component" value="Chromosome"/>
</dbReference>
<dbReference type="GO" id="GO:0009055">
    <property type="term" value="F:electron transfer activity"/>
    <property type="evidence" value="ECO:0007669"/>
    <property type="project" value="InterPro"/>
</dbReference>
<dbReference type="Pfam" id="PF01012">
    <property type="entry name" value="ETF"/>
    <property type="match status" value="1"/>
</dbReference>
<dbReference type="SUPFAM" id="SSF52467">
    <property type="entry name" value="DHS-like NAD/FAD-binding domain"/>
    <property type="match status" value="1"/>
</dbReference>
<dbReference type="AlphaFoldDB" id="A0A4V0P1N5"/>
<dbReference type="Pfam" id="PF00766">
    <property type="entry name" value="ETF_alpha"/>
    <property type="match status" value="1"/>
</dbReference>
<dbReference type="SUPFAM" id="SSF52402">
    <property type="entry name" value="Adenine nucleotide alpha hydrolases-like"/>
    <property type="match status" value="1"/>
</dbReference>
<keyword evidence="6" id="KW-1185">Reference proteome</keyword>
<dbReference type="SMART" id="SM00893">
    <property type="entry name" value="ETF"/>
    <property type="match status" value="1"/>
</dbReference>
<dbReference type="GO" id="GO:0050660">
    <property type="term" value="F:flavin adenine dinucleotide binding"/>
    <property type="evidence" value="ECO:0007669"/>
    <property type="project" value="InterPro"/>
</dbReference>
<proteinExistence type="inferred from homology"/>
<gene>
    <name evidence="5" type="ORF">NAS2_0951</name>
</gene>
<dbReference type="PANTHER" id="PTHR43153">
    <property type="entry name" value="ELECTRON TRANSFER FLAVOPROTEIN ALPHA"/>
    <property type="match status" value="1"/>
</dbReference>
<evidence type="ECO:0000313" key="5">
    <source>
        <dbReference type="EMBL" id="BBE42340.1"/>
    </source>
</evidence>
<dbReference type="RefSeq" id="WP_232085436.1">
    <property type="nucleotide sequence ID" value="NZ_AP018732.1"/>
</dbReference>
<dbReference type="Gene3D" id="3.40.50.1220">
    <property type="entry name" value="TPP-binding domain"/>
    <property type="match status" value="1"/>
</dbReference>
<dbReference type="InterPro" id="IPR014731">
    <property type="entry name" value="ETF_asu_C"/>
</dbReference>
<keyword evidence="3" id="KW-0285">Flavoprotein</keyword>
<name>A0A4V0P1N5_9ARCH</name>
<dbReference type="Gene3D" id="3.40.50.620">
    <property type="entry name" value="HUPs"/>
    <property type="match status" value="1"/>
</dbReference>
<evidence type="ECO:0000256" key="3">
    <source>
        <dbReference type="ARBA" id="ARBA00022630"/>
    </source>
</evidence>
<dbReference type="PIRSF" id="PIRSF000089">
    <property type="entry name" value="Electra_flavoP_a"/>
    <property type="match status" value="1"/>
</dbReference>
<feature type="domain" description="Electron transfer flavoprotein alpha/beta-subunit N-terminal" evidence="4">
    <location>
        <begin position="2"/>
        <end position="182"/>
    </location>
</feature>
<keyword evidence="2" id="KW-0813">Transport</keyword>
<reference evidence="5 6" key="1">
    <citation type="journal article" date="2019" name="ISME J.">
        <title>Isolation and characterization of a thermophilic sulfur- and iron-reducing thaumarchaeote from a terrestrial acidic hot spring.</title>
        <authorList>
            <person name="Kato S."/>
            <person name="Itoh T."/>
            <person name="Yuki M."/>
            <person name="Nagamori M."/>
            <person name="Ohnishi M."/>
            <person name="Uematsu K."/>
            <person name="Suzuki K."/>
            <person name="Takashina T."/>
            <person name="Ohkuma M."/>
        </authorList>
    </citation>
    <scope>NUCLEOTIDE SEQUENCE [LARGE SCALE GENOMIC DNA]</scope>
    <source>
        <strain evidence="5 6">NAS-02</strain>
    </source>
</reference>
<dbReference type="InterPro" id="IPR014729">
    <property type="entry name" value="Rossmann-like_a/b/a_fold"/>
</dbReference>
<dbReference type="InterPro" id="IPR029035">
    <property type="entry name" value="DHS-like_NAD/FAD-binding_dom"/>
</dbReference>
<protein>
    <submittedName>
        <fullName evidence="5">Electron transfer flavoprotein, alpha subunit</fullName>
    </submittedName>
</protein>
<dbReference type="InterPro" id="IPR001308">
    <property type="entry name" value="ETF_a/FixB"/>
</dbReference>
<sequence>MTSKVVVVGRDSQDIVNAMGLAKIIADGSGSSISAIVLGGGEDLPRVASGIASEGYVVSGTGHAPELISAALRSALRREELYAVVAPALKDLTDALARFSASLGIPMFTEVTEVLPRQGEGLVIRRAALAGRAVAEYSSAPPISATVAPGRFPAPAPSPSAQLKVGTIDVGTQGPEVLGVEQKRREGVDISSAEIVVGVGRGFRSKDDLGMAFRLAELLGGAVGCSRPIAADYGWLPEDRWIGISAKKIRPKLYLALGISGAPQHMSGVMDSKLIAAVNKDKNAPIFQYADYGVVGDLYQIVPALVKRLEELHK</sequence>
<dbReference type="GeneID" id="69061307"/>
<evidence type="ECO:0000256" key="1">
    <source>
        <dbReference type="ARBA" id="ARBA00005817"/>
    </source>
</evidence>
<dbReference type="EMBL" id="AP018732">
    <property type="protein sequence ID" value="BBE42340.1"/>
    <property type="molecule type" value="Genomic_DNA"/>
</dbReference>
<accession>A0A4V0P1N5</accession>
<organism evidence="5 6">
    <name type="scientific">Conexivisphaera calida</name>
    <dbReference type="NCBI Taxonomy" id="1874277"/>
    <lineage>
        <taxon>Archaea</taxon>
        <taxon>Nitrososphaerota</taxon>
        <taxon>Conexivisphaeria</taxon>
        <taxon>Conexivisphaerales</taxon>
        <taxon>Conexivisphaeraceae</taxon>
        <taxon>Conexivisphaera</taxon>
    </lineage>
</organism>
<evidence type="ECO:0000259" key="4">
    <source>
        <dbReference type="SMART" id="SM00893"/>
    </source>
</evidence>
<evidence type="ECO:0000256" key="2">
    <source>
        <dbReference type="ARBA" id="ARBA00022448"/>
    </source>
</evidence>
<dbReference type="FunFam" id="3.40.50.1220:FF:000004">
    <property type="entry name" value="Electron transfer flavoprotein"/>
    <property type="match status" value="1"/>
</dbReference>
<dbReference type="PANTHER" id="PTHR43153:SF11">
    <property type="entry name" value="ELECTRON TRANSFER FLAVOPROTEIN, SUBUNIT ALPHA (ETFA)"/>
    <property type="match status" value="1"/>
</dbReference>